<name>A0A249DXD2_9ENTR</name>
<gene>
    <name evidence="1" type="ORF">BA171_02510</name>
</gene>
<dbReference type="Proteomes" id="UP000216438">
    <property type="component" value="Chromosome"/>
</dbReference>
<evidence type="ECO:0000313" key="2">
    <source>
        <dbReference type="Proteomes" id="UP000216438"/>
    </source>
</evidence>
<dbReference type="EMBL" id="CP016303">
    <property type="protein sequence ID" value="ASX26019.1"/>
    <property type="molecule type" value="Genomic_DNA"/>
</dbReference>
<proteinExistence type="predicted"/>
<dbReference type="AlphaFoldDB" id="A0A249DXD2"/>
<reference evidence="2" key="1">
    <citation type="submission" date="2016-06" db="EMBL/GenBank/DDBJ databases">
        <authorList>
            <person name="Chen W."/>
            <person name="Hasegawa D.K."/>
        </authorList>
    </citation>
    <scope>NUCLEOTIDE SEQUENCE [LARGE SCALE GENOMIC DNA]</scope>
    <source>
        <strain evidence="2">MEAM1</strain>
    </source>
</reference>
<dbReference type="RefSeq" id="WP_016858052.1">
    <property type="nucleotide sequence ID" value="NZ_CP016303.1"/>
</dbReference>
<reference evidence="1 2" key="2">
    <citation type="submission" date="2017-09" db="EMBL/GenBank/DDBJ databases">
        <title>The genome of whitefly Bemisia tabaci, a global crop pest, provides novel insights into virus transmission, host adaptation and insecticide resistance.</title>
        <authorList>
            <person name="Kaur N."/>
            <person name="Kliot A."/>
            <person name="Pinheiro P.V."/>
            <person name="Luan J."/>
            <person name="Zheng Y."/>
            <person name="Liu W."/>
            <person name="Sun H."/>
            <person name="Yang X."/>
            <person name="Xu Y."/>
            <person name="Luo Y."/>
            <person name="Kruse A."/>
            <person name="Fisher T.W."/>
            <person name="Nelson D.R."/>
            <person name="Elimelech M."/>
            <person name="MacCoss M."/>
            <person name="Johnson R."/>
            <person name="Cohen E."/>
            <person name="Hunter W.B."/>
            <person name="Brown J.K."/>
            <person name="Jander G."/>
            <person name="Cilia M."/>
            <person name="Douglas A.E."/>
            <person name="Ghanim M."/>
            <person name="Simmons A.M."/>
            <person name="Wintermantel W.M."/>
            <person name="Ling K.-S."/>
            <person name="Fei Z."/>
        </authorList>
    </citation>
    <scope>NUCLEOTIDE SEQUENCE [LARGE SCALE GENOMIC DNA]</scope>
    <source>
        <strain evidence="1 2">MEAM1</strain>
    </source>
</reference>
<sequence length="175" mass="20335">MSLNNLHIEFHQPKDLVFNRLLVRRAFMKIGQRHQEEARRRLMKRGGRSQAGETPRWQTGRLAQSIGYHVPRPASRRPGLMVKIAPNQKRGIGSQDIEGDFYPIFLHHGVRSASYVMPKKDRRHKMHHHTGGWRIAPRNNYMVEALTRLQGWTRTTLLGALKQALRPVRRQGKNA</sequence>
<evidence type="ECO:0000313" key="1">
    <source>
        <dbReference type="EMBL" id="ASX26019.1"/>
    </source>
</evidence>
<accession>A0A249DXD2</accession>
<protein>
    <recommendedName>
        <fullName evidence="3">Phage protein</fullName>
    </recommendedName>
</protein>
<evidence type="ECO:0008006" key="3">
    <source>
        <dbReference type="Google" id="ProtNLM"/>
    </source>
</evidence>
<organism evidence="1 2">
    <name type="scientific">Candidatus Hamiltonella defensa</name>
    <name type="common">Bemisia tabaci</name>
    <dbReference type="NCBI Taxonomy" id="672795"/>
    <lineage>
        <taxon>Bacteria</taxon>
        <taxon>Pseudomonadati</taxon>
        <taxon>Pseudomonadota</taxon>
        <taxon>Gammaproteobacteria</taxon>
        <taxon>Enterobacterales</taxon>
        <taxon>Enterobacteriaceae</taxon>
        <taxon>aphid secondary symbionts</taxon>
        <taxon>Candidatus Williamhamiltonella</taxon>
    </lineage>
</organism>